<reference evidence="3" key="1">
    <citation type="submission" date="2016-07" db="EMBL/GenBank/DDBJ databases">
        <title>Multiple horizontal gene transfer events from other fungi enriched the ability of initially mycotrophic Trichoderma (Ascomycota) to feed on dead plant biomass.</title>
        <authorList>
            <consortium name="DOE Joint Genome Institute"/>
            <person name="Atanasova L."/>
            <person name="Chenthamara K."/>
            <person name="Zhang J."/>
            <person name="Grujic M."/>
            <person name="Henrissat B."/>
            <person name="Kuo A."/>
            <person name="Aerts A."/>
            <person name="Salamov A."/>
            <person name="Lipzen A."/>
            <person name="Labutti K."/>
            <person name="Barry K."/>
            <person name="Miao Y."/>
            <person name="Rahimi M.J."/>
            <person name="Shen Q."/>
            <person name="Grigoriev I.V."/>
            <person name="Kubicek C.P."/>
            <person name="Druzhinina I.S."/>
        </authorList>
    </citation>
    <scope>NUCLEOTIDE SEQUENCE [LARGE SCALE GENOMIC DNA]</scope>
    <source>
        <strain evidence="3">TUCIM 6016</strain>
    </source>
</reference>
<feature type="domain" description="N-acetyltransferase" evidence="1">
    <location>
        <begin position="18"/>
        <end position="202"/>
    </location>
</feature>
<keyword evidence="3" id="KW-1185">Reference proteome</keyword>
<keyword evidence="2" id="KW-0012">Acyltransferase</keyword>
<dbReference type="OrthoDB" id="4072826at2759"/>
<organism evidence="2 3">
    <name type="scientific">Trichoderma citrinoviride</name>
    <dbReference type="NCBI Taxonomy" id="58853"/>
    <lineage>
        <taxon>Eukaryota</taxon>
        <taxon>Fungi</taxon>
        <taxon>Dikarya</taxon>
        <taxon>Ascomycota</taxon>
        <taxon>Pezizomycotina</taxon>
        <taxon>Sordariomycetes</taxon>
        <taxon>Hypocreomycetidae</taxon>
        <taxon>Hypocreales</taxon>
        <taxon>Hypocreaceae</taxon>
        <taxon>Trichoderma</taxon>
    </lineage>
</organism>
<name>A0A2T4BHT4_9HYPO</name>
<dbReference type="PANTHER" id="PTHR43792:SF1">
    <property type="entry name" value="N-ACETYLTRANSFERASE DOMAIN-CONTAINING PROTEIN"/>
    <property type="match status" value="1"/>
</dbReference>
<dbReference type="InterPro" id="IPR016181">
    <property type="entry name" value="Acyl_CoA_acyltransferase"/>
</dbReference>
<gene>
    <name evidence="2" type="ORF">BBK36DRAFT_1166695</name>
</gene>
<keyword evidence="2" id="KW-0808">Transferase</keyword>
<dbReference type="RefSeq" id="XP_024752129.1">
    <property type="nucleotide sequence ID" value="XM_024894950.1"/>
</dbReference>
<evidence type="ECO:0000313" key="2">
    <source>
        <dbReference type="EMBL" id="PTB68809.1"/>
    </source>
</evidence>
<dbReference type="PROSITE" id="PS51186">
    <property type="entry name" value="GNAT"/>
    <property type="match status" value="1"/>
</dbReference>
<protein>
    <submittedName>
        <fullName evidence="2">Acyl-CoA N-acyltransferase</fullName>
    </submittedName>
</protein>
<dbReference type="PANTHER" id="PTHR43792">
    <property type="entry name" value="GNAT FAMILY, PUTATIVE (AFU_ORTHOLOGUE AFUA_3G00765)-RELATED-RELATED"/>
    <property type="match status" value="1"/>
</dbReference>
<evidence type="ECO:0000313" key="3">
    <source>
        <dbReference type="Proteomes" id="UP000241546"/>
    </source>
</evidence>
<proteinExistence type="predicted"/>
<dbReference type="Pfam" id="PF13302">
    <property type="entry name" value="Acetyltransf_3"/>
    <property type="match status" value="1"/>
</dbReference>
<dbReference type="Gene3D" id="3.40.630.30">
    <property type="match status" value="1"/>
</dbReference>
<dbReference type="InterPro" id="IPR000182">
    <property type="entry name" value="GNAT_dom"/>
</dbReference>
<dbReference type="Proteomes" id="UP000241546">
    <property type="component" value="Unassembled WGS sequence"/>
</dbReference>
<dbReference type="InterPro" id="IPR051531">
    <property type="entry name" value="N-acetyltransferase"/>
</dbReference>
<dbReference type="GO" id="GO:0016747">
    <property type="term" value="F:acyltransferase activity, transferring groups other than amino-acyl groups"/>
    <property type="evidence" value="ECO:0007669"/>
    <property type="project" value="InterPro"/>
</dbReference>
<sequence>MEHQRRVKSRDEIHTPRLILRAPHISDVPALHTLRIQHEVMKYSAKGADKTLEDTRRSLDVLLPPNDSKTYYFLIFQRDTGDLIGKGGLHSIPGRNLGWPEIGYSFRQETWGKGYGTEFLTAFVEKWWSLPRREAEIEVDTAGLDAQSLESEEPSAAVERLVAVIDVNNVGSRRILEKAGFKAFKEWTGPDPREAYKGQQATMAAFAILAPEQATRN</sequence>
<evidence type="ECO:0000259" key="1">
    <source>
        <dbReference type="PROSITE" id="PS51186"/>
    </source>
</evidence>
<dbReference type="SUPFAM" id="SSF55729">
    <property type="entry name" value="Acyl-CoA N-acyltransferases (Nat)"/>
    <property type="match status" value="1"/>
</dbReference>
<accession>A0A2T4BHT4</accession>
<dbReference type="AlphaFoldDB" id="A0A2T4BHT4"/>
<dbReference type="EMBL" id="KZ680209">
    <property type="protein sequence ID" value="PTB68809.1"/>
    <property type="molecule type" value="Genomic_DNA"/>
</dbReference>
<dbReference type="GeneID" id="36603068"/>